<reference evidence="1" key="1">
    <citation type="journal article" date="2022" name="Front. Genet.">
        <title>Chromosome-Scale Assembly of the Dendrobium nobile Genome Provides Insights Into the Molecular Mechanism of the Biosynthesis of the Medicinal Active Ingredient of Dendrobium.</title>
        <authorList>
            <person name="Xu Q."/>
            <person name="Niu S.-C."/>
            <person name="Li K.-L."/>
            <person name="Zheng P.-J."/>
            <person name="Zhang X.-J."/>
            <person name="Jia Y."/>
            <person name="Liu Y."/>
            <person name="Niu Y.-X."/>
            <person name="Yu L.-H."/>
            <person name="Chen D.-F."/>
            <person name="Zhang G.-Q."/>
        </authorList>
    </citation>
    <scope>NUCLEOTIDE SEQUENCE</scope>
    <source>
        <tissue evidence="1">Leaf</tissue>
    </source>
</reference>
<evidence type="ECO:0000313" key="2">
    <source>
        <dbReference type="Proteomes" id="UP000829196"/>
    </source>
</evidence>
<keyword evidence="2" id="KW-1185">Reference proteome</keyword>
<comment type="caution">
    <text evidence="1">The sequence shown here is derived from an EMBL/GenBank/DDBJ whole genome shotgun (WGS) entry which is preliminary data.</text>
</comment>
<organism evidence="1 2">
    <name type="scientific">Dendrobium nobile</name>
    <name type="common">Orchid</name>
    <dbReference type="NCBI Taxonomy" id="94219"/>
    <lineage>
        <taxon>Eukaryota</taxon>
        <taxon>Viridiplantae</taxon>
        <taxon>Streptophyta</taxon>
        <taxon>Embryophyta</taxon>
        <taxon>Tracheophyta</taxon>
        <taxon>Spermatophyta</taxon>
        <taxon>Magnoliopsida</taxon>
        <taxon>Liliopsida</taxon>
        <taxon>Asparagales</taxon>
        <taxon>Orchidaceae</taxon>
        <taxon>Epidendroideae</taxon>
        <taxon>Malaxideae</taxon>
        <taxon>Dendrobiinae</taxon>
        <taxon>Dendrobium</taxon>
    </lineage>
</organism>
<dbReference type="Proteomes" id="UP000829196">
    <property type="component" value="Unassembled WGS sequence"/>
</dbReference>
<protein>
    <submittedName>
        <fullName evidence="1">Uncharacterized protein</fullName>
    </submittedName>
</protein>
<name>A0A8T3C0T0_DENNO</name>
<accession>A0A8T3C0T0</accession>
<evidence type="ECO:0000313" key="1">
    <source>
        <dbReference type="EMBL" id="KAI0524274.1"/>
    </source>
</evidence>
<sequence>MVGHEAVKEIPTATVGDSKRTLRVCLSYTLTHRDKLVKELRNDLDVFTGTTAKILKLMLKSPVTS</sequence>
<dbReference type="EMBL" id="JAGYWB010000004">
    <property type="protein sequence ID" value="KAI0524274.1"/>
    <property type="molecule type" value="Genomic_DNA"/>
</dbReference>
<dbReference type="AlphaFoldDB" id="A0A8T3C0T0"/>
<gene>
    <name evidence="1" type="ORF">KFK09_003640</name>
</gene>
<proteinExistence type="predicted"/>